<dbReference type="InterPro" id="IPR004095">
    <property type="entry name" value="TGS"/>
</dbReference>
<dbReference type="GO" id="GO:0000166">
    <property type="term" value="F:nucleotide binding"/>
    <property type="evidence" value="ECO:0007669"/>
    <property type="project" value="InterPro"/>
</dbReference>
<dbReference type="AlphaFoldDB" id="A0AAD9KEX3"/>
<dbReference type="Proteomes" id="UP001208570">
    <property type="component" value="Unassembled WGS sequence"/>
</dbReference>
<dbReference type="InterPro" id="IPR018163">
    <property type="entry name" value="Thr/Ala-tRNA-synth_IIc_edit"/>
</dbReference>
<dbReference type="Gene3D" id="3.30.980.10">
    <property type="entry name" value="Threonyl-trna Synthetase, Chain A, domain 2"/>
    <property type="match status" value="1"/>
</dbReference>
<dbReference type="EMBL" id="JAODUP010000005">
    <property type="protein sequence ID" value="KAK2169971.1"/>
    <property type="molecule type" value="Genomic_DNA"/>
</dbReference>
<dbReference type="PANTHER" id="PTHR42753">
    <property type="entry name" value="MITOCHONDRIAL RIBOSOME PROTEIN L39/PROLYL-TRNA LIGASE FAMILY MEMBER"/>
    <property type="match status" value="1"/>
</dbReference>
<gene>
    <name evidence="2" type="ORF">LSH36_5g04015</name>
</gene>
<organism evidence="2 3">
    <name type="scientific">Paralvinella palmiformis</name>
    <dbReference type="NCBI Taxonomy" id="53620"/>
    <lineage>
        <taxon>Eukaryota</taxon>
        <taxon>Metazoa</taxon>
        <taxon>Spiralia</taxon>
        <taxon>Lophotrochozoa</taxon>
        <taxon>Annelida</taxon>
        <taxon>Polychaeta</taxon>
        <taxon>Sedentaria</taxon>
        <taxon>Canalipalpata</taxon>
        <taxon>Terebellida</taxon>
        <taxon>Terebelliformia</taxon>
        <taxon>Alvinellidae</taxon>
        <taxon>Paralvinella</taxon>
    </lineage>
</organism>
<reference evidence="2" key="1">
    <citation type="journal article" date="2023" name="Mol. Biol. Evol.">
        <title>Third-Generation Sequencing Reveals the Adaptive Role of the Epigenome in Three Deep-Sea Polychaetes.</title>
        <authorList>
            <person name="Perez M."/>
            <person name="Aroh O."/>
            <person name="Sun Y."/>
            <person name="Lan Y."/>
            <person name="Juniper S.K."/>
            <person name="Young C.R."/>
            <person name="Angers B."/>
            <person name="Qian P.Y."/>
        </authorList>
    </citation>
    <scope>NUCLEOTIDE SEQUENCE</scope>
    <source>
        <strain evidence="2">P08H-3</strain>
    </source>
</reference>
<evidence type="ECO:0000313" key="2">
    <source>
        <dbReference type="EMBL" id="KAK2169971.1"/>
    </source>
</evidence>
<sequence>MPHNVIHMNAGRLASRLVRRFCTQAKSLSNSEVTKKRNDLFTKEKARQIANISRLEKIQVQHIGPPEECTLLMNKGLSTPFNCAMHIQELLVTRSVVALVNGQPWDMHKPLVEDCELQFLHFKDEDAKIPNEVLWRTGSYILGYVLENAFKDNFYVELCSFPKPDVRSGSFVYDADLKTQHWQPSPTELNCLSAIGFKLQCYDIKFEPLEVDASVALTMFKSAQIPEIAATSATGNTITVYRMGTHIDITRGPLIASTNLIYRYSVTAIHDIESPDYGPLKRVQGIIMPQQLPIHYWTYEFLSERATKLNPAPVPSLKSKQKLAAENGS</sequence>
<dbReference type="InterPro" id="IPR012675">
    <property type="entry name" value="Beta-grasp_dom_sf"/>
</dbReference>
<comment type="caution">
    <text evidence="2">The sequence shown here is derived from an EMBL/GenBank/DDBJ whole genome shotgun (WGS) entry which is preliminary data.</text>
</comment>
<keyword evidence="3" id="KW-1185">Reference proteome</keyword>
<dbReference type="InterPro" id="IPR012676">
    <property type="entry name" value="TGS-like"/>
</dbReference>
<dbReference type="SUPFAM" id="SSF81271">
    <property type="entry name" value="TGS-like"/>
    <property type="match status" value="1"/>
</dbReference>
<proteinExistence type="predicted"/>
<evidence type="ECO:0000259" key="1">
    <source>
        <dbReference type="Pfam" id="PF02824"/>
    </source>
</evidence>
<accession>A0AAD9KEX3</accession>
<dbReference type="SUPFAM" id="SSF55186">
    <property type="entry name" value="ThrRS/AlaRS common domain"/>
    <property type="match status" value="1"/>
</dbReference>
<dbReference type="PANTHER" id="PTHR42753:SF9">
    <property type="entry name" value="LARGE RIBOSOMAL SUBUNIT PROTEIN ML39"/>
    <property type="match status" value="1"/>
</dbReference>
<dbReference type="CDD" id="cd01667">
    <property type="entry name" value="TGS_ThrRS"/>
    <property type="match status" value="1"/>
</dbReference>
<feature type="domain" description="TGS" evidence="1">
    <location>
        <begin position="78"/>
        <end position="120"/>
    </location>
</feature>
<dbReference type="InterPro" id="IPR050062">
    <property type="entry name" value="Pro-tRNA_synthetase"/>
</dbReference>
<dbReference type="GO" id="GO:0003723">
    <property type="term" value="F:RNA binding"/>
    <property type="evidence" value="ECO:0007669"/>
    <property type="project" value="TreeGrafter"/>
</dbReference>
<dbReference type="GO" id="GO:0005739">
    <property type="term" value="C:mitochondrion"/>
    <property type="evidence" value="ECO:0007669"/>
    <property type="project" value="TreeGrafter"/>
</dbReference>
<protein>
    <recommendedName>
        <fullName evidence="1">TGS domain-containing protein</fullName>
    </recommendedName>
</protein>
<dbReference type="Pfam" id="PF02824">
    <property type="entry name" value="TGS"/>
    <property type="match status" value="1"/>
</dbReference>
<name>A0AAD9KEX3_9ANNE</name>
<evidence type="ECO:0000313" key="3">
    <source>
        <dbReference type="Proteomes" id="UP001208570"/>
    </source>
</evidence>
<dbReference type="Gene3D" id="3.10.20.30">
    <property type="match status" value="1"/>
</dbReference>